<evidence type="ECO:0000313" key="4">
    <source>
        <dbReference type="Proteomes" id="UP000632289"/>
    </source>
</evidence>
<protein>
    <recommendedName>
        <fullName evidence="2">DUF8094 domain-containing protein</fullName>
    </recommendedName>
</protein>
<organism evidence="3 4">
    <name type="scientific">Streptomyces chumphonensis</name>
    <dbReference type="NCBI Taxonomy" id="1214925"/>
    <lineage>
        <taxon>Bacteria</taxon>
        <taxon>Bacillati</taxon>
        <taxon>Actinomycetota</taxon>
        <taxon>Actinomycetes</taxon>
        <taxon>Kitasatosporales</taxon>
        <taxon>Streptomycetaceae</taxon>
        <taxon>Streptomyces</taxon>
    </lineage>
</organism>
<reference evidence="3" key="1">
    <citation type="submission" date="2020-09" db="EMBL/GenBank/DDBJ databases">
        <title>Secondary metabolite and genome analysis of marine Streptomyces chumphonensis KK1-2T.</title>
        <authorList>
            <person name="Phongsopitanun W."/>
            <person name="Kanchanasin P."/>
            <person name="Pittayakhajonwut P."/>
            <person name="Suwanborirux K."/>
            <person name="Tanasupawat S."/>
        </authorList>
    </citation>
    <scope>NUCLEOTIDE SEQUENCE</scope>
    <source>
        <strain evidence="3">KK1-2</strain>
    </source>
</reference>
<feature type="region of interest" description="Disordered" evidence="1">
    <location>
        <begin position="202"/>
        <end position="237"/>
    </location>
</feature>
<dbReference type="PROSITE" id="PS51257">
    <property type="entry name" value="PROKAR_LIPOPROTEIN"/>
    <property type="match status" value="1"/>
</dbReference>
<evidence type="ECO:0000256" key="1">
    <source>
        <dbReference type="SAM" id="MobiDB-lite"/>
    </source>
</evidence>
<dbReference type="InterPro" id="IPR058407">
    <property type="entry name" value="DUF8094"/>
</dbReference>
<dbReference type="RefSeq" id="WP_191207767.1">
    <property type="nucleotide sequence ID" value="NZ_BAABKL010000039.1"/>
</dbReference>
<dbReference type="Pfam" id="PF26366">
    <property type="entry name" value="DUF8094"/>
    <property type="match status" value="1"/>
</dbReference>
<dbReference type="AlphaFoldDB" id="A0A927IB49"/>
<name>A0A927IB49_9ACTN</name>
<evidence type="ECO:0000259" key="2">
    <source>
        <dbReference type="Pfam" id="PF26366"/>
    </source>
</evidence>
<dbReference type="EMBL" id="JACXYU010000001">
    <property type="protein sequence ID" value="MBD3930495.1"/>
    <property type="molecule type" value="Genomic_DNA"/>
</dbReference>
<gene>
    <name evidence="3" type="ORF">IF129_02745</name>
</gene>
<evidence type="ECO:0000313" key="3">
    <source>
        <dbReference type="EMBL" id="MBD3930495.1"/>
    </source>
</evidence>
<keyword evidence="4" id="KW-1185">Reference proteome</keyword>
<accession>A0A927IB49</accession>
<proteinExistence type="predicted"/>
<feature type="compositionally biased region" description="Basic and acidic residues" evidence="1">
    <location>
        <begin position="210"/>
        <end position="229"/>
    </location>
</feature>
<sequence length="326" mass="34972">MRAWVRAAAVTAALAGMVAGLTGCMTVHGETAIVAATTEAEAGKALERYVRVTNEAHAAFDADLATTVQSGSLGDMERASLTARKAVSPEGDAEFEPLELGEAEFHIPRQAGWPKYFLASAPGRVGDTEAHWLVMFSRGGVDADWKASYLTVLAPEDVPAFARDEDGYAEPLRADAEDDLFVQPAELGEKYTDFLRTGKGAVFAPGPSTTERRETRAEAANRPAARNEWDDSPADPERYPVTGLYTEGGGAVVFFTVHQHTKQTVADGYTPTVDPLVEPLLKGEAKRSLTQSYLYQQLVTVPEEPLPGARVDFLGQRSALVSAEGA</sequence>
<feature type="domain" description="DUF8094" evidence="2">
    <location>
        <begin position="35"/>
        <end position="325"/>
    </location>
</feature>
<comment type="caution">
    <text evidence="3">The sequence shown here is derived from an EMBL/GenBank/DDBJ whole genome shotgun (WGS) entry which is preliminary data.</text>
</comment>
<dbReference type="Proteomes" id="UP000632289">
    <property type="component" value="Unassembled WGS sequence"/>
</dbReference>